<dbReference type="RefSeq" id="WP_143280616.1">
    <property type="nucleotide sequence ID" value="NZ_FOCW01000018.1"/>
</dbReference>
<dbReference type="Proteomes" id="UP000199531">
    <property type="component" value="Unassembled WGS sequence"/>
</dbReference>
<evidence type="ECO:0000313" key="1">
    <source>
        <dbReference type="EMBL" id="SEN98562.1"/>
    </source>
</evidence>
<name>A0A1H8L074_9BURK</name>
<dbReference type="STRING" id="1121117.SAMN02745977_02532"/>
<organism evidence="1 2">
    <name type="scientific">Brachymonas denitrificans DSM 15123</name>
    <dbReference type="NCBI Taxonomy" id="1121117"/>
    <lineage>
        <taxon>Bacteria</taxon>
        <taxon>Pseudomonadati</taxon>
        <taxon>Pseudomonadota</taxon>
        <taxon>Betaproteobacteria</taxon>
        <taxon>Burkholderiales</taxon>
        <taxon>Comamonadaceae</taxon>
        <taxon>Brachymonas</taxon>
    </lineage>
</organism>
<dbReference type="AlphaFoldDB" id="A0A1H8L074"/>
<dbReference type="OrthoDB" id="9155334at2"/>
<sequence length="303" mass="33420">MSKTFEAAVAQCLGTQWVQRASHKHRGGRNGQKGACYEDFFAAFKLAELLVQHIDAPPVDPPMMQQQAEAFVDDLQVTQPDAQEHHYYQCKNVASPSWGQGYGSVAGDFEAHARVSSHMGQGQFTTCLVVPDPGLCHLLTQTMPSTITSHSEVQVFPYADGSLNRMVLEHPPIRDVLEKLAPSDAASDDVLVHILLVLGAAITKMSGAGDMLALLGHAQAVSPGMIRLMPWQMDGFALDPDFRAVLDRIEGLEYAVSRGFFHWKALGSSGMYPADCRSEEFSRFVRRVIRVSPRDFDAFEEQL</sequence>
<reference evidence="1 2" key="1">
    <citation type="submission" date="2016-10" db="EMBL/GenBank/DDBJ databases">
        <authorList>
            <person name="de Groot N.N."/>
        </authorList>
    </citation>
    <scope>NUCLEOTIDE SEQUENCE [LARGE SCALE GENOMIC DNA]</scope>
    <source>
        <strain evidence="1 2">DSM 15123</strain>
    </source>
</reference>
<accession>A0A1H8L074</accession>
<dbReference type="EMBL" id="FOCW01000018">
    <property type="protein sequence ID" value="SEN98562.1"/>
    <property type="molecule type" value="Genomic_DNA"/>
</dbReference>
<gene>
    <name evidence="1" type="ORF">SAMN02745977_02532</name>
</gene>
<keyword evidence="2" id="KW-1185">Reference proteome</keyword>
<proteinExistence type="predicted"/>
<protein>
    <submittedName>
        <fullName evidence="1">Uncharacterized protein</fullName>
    </submittedName>
</protein>
<evidence type="ECO:0000313" key="2">
    <source>
        <dbReference type="Proteomes" id="UP000199531"/>
    </source>
</evidence>